<accession>A0A0J8IL65</accession>
<reference evidence="1 2" key="1">
    <citation type="submission" date="2015-06" db="EMBL/GenBank/DDBJ databases">
        <title>Draft genome sequence of an Antarctic Pseudomonas sp. strain KG01 with full potential for biotechnological applications.</title>
        <authorList>
            <person name="Pavlov M.S."/>
            <person name="Lira F."/>
            <person name="Martinez J.L."/>
            <person name="Marshall S.H."/>
        </authorList>
    </citation>
    <scope>NUCLEOTIDE SEQUENCE [LARGE SCALE GENOMIC DNA]</scope>
    <source>
        <strain evidence="1 2">KG01</strain>
    </source>
</reference>
<comment type="caution">
    <text evidence="1">The sequence shown here is derived from an EMBL/GenBank/DDBJ whole genome shotgun (WGS) entry which is preliminary data.</text>
</comment>
<dbReference type="EMBL" id="LFMW01000035">
    <property type="protein sequence ID" value="KMT52416.1"/>
    <property type="molecule type" value="Genomic_DNA"/>
</dbReference>
<dbReference type="RefSeq" id="WP_048731287.1">
    <property type="nucleotide sequence ID" value="NZ_LFMW01000035.1"/>
</dbReference>
<feature type="non-terminal residue" evidence="1">
    <location>
        <position position="1"/>
    </location>
</feature>
<protein>
    <submittedName>
        <fullName evidence="1">Uncharacterized protein</fullName>
    </submittedName>
</protein>
<proteinExistence type="predicted"/>
<sequence>KLKGAVMVKLEASLLDLWDTTDHRKLRTELSQGPSKRPWARFPLDFLKKHMNQDAYLSALEKALNEYLLK</sequence>
<evidence type="ECO:0000313" key="1">
    <source>
        <dbReference type="EMBL" id="KMT52416.1"/>
    </source>
</evidence>
<dbReference type="Proteomes" id="UP000037551">
    <property type="component" value="Unassembled WGS sequence"/>
</dbReference>
<keyword evidence="2" id="KW-1185">Reference proteome</keyword>
<dbReference type="PATRIC" id="fig|1674920.3.peg.4548"/>
<organism evidence="1 2">
    <name type="scientific">Pseudomonas fildesensis</name>
    <dbReference type="NCBI Taxonomy" id="1674920"/>
    <lineage>
        <taxon>Bacteria</taxon>
        <taxon>Pseudomonadati</taxon>
        <taxon>Pseudomonadota</taxon>
        <taxon>Gammaproteobacteria</taxon>
        <taxon>Pseudomonadales</taxon>
        <taxon>Pseudomonadaceae</taxon>
        <taxon>Pseudomonas</taxon>
    </lineage>
</organism>
<dbReference type="AlphaFoldDB" id="A0A0J8IL65"/>
<gene>
    <name evidence="1" type="ORF">ACR52_27310</name>
</gene>
<name>A0A0J8IL65_9PSED</name>
<evidence type="ECO:0000313" key="2">
    <source>
        <dbReference type="Proteomes" id="UP000037551"/>
    </source>
</evidence>